<dbReference type="AlphaFoldDB" id="A0A2P5CK01"/>
<dbReference type="PANTHER" id="PTHR33710:SF77">
    <property type="entry name" value="DNASE I-LIKE SUPERFAMILY PROTEIN"/>
    <property type="match status" value="1"/>
</dbReference>
<keyword evidence="1" id="KW-0540">Nuclease</keyword>
<keyword evidence="1" id="KW-0269">Exonuclease</keyword>
<keyword evidence="1" id="KW-0255">Endonuclease</keyword>
<sequence>MGDFNGFLWKHEKKGGHLTGSSSKSMRANLDNLGLIPIEHQGGQFTWSNRRGPGKHIKVTLDRGVANDQWRCLFPRATLRVFPAIGSDHSPIMLNTMGDMSFLKQPFKFEAIWARDLRSHLVVKSAWANFD</sequence>
<comment type="caution">
    <text evidence="1">The sequence shown here is derived from an EMBL/GenBank/DDBJ whole genome shotgun (WGS) entry which is preliminary data.</text>
</comment>
<evidence type="ECO:0000313" key="1">
    <source>
        <dbReference type="EMBL" id="PON61378.1"/>
    </source>
</evidence>
<gene>
    <name evidence="1" type="ORF">TorRG33x02_282020</name>
</gene>
<dbReference type="InParanoid" id="A0A2P5CK01"/>
<dbReference type="STRING" id="63057.A0A2P5CK01"/>
<dbReference type="EMBL" id="JXTC01000356">
    <property type="protein sequence ID" value="PON61378.1"/>
    <property type="molecule type" value="Genomic_DNA"/>
</dbReference>
<name>A0A2P5CK01_TREOI</name>
<organism evidence="1 2">
    <name type="scientific">Trema orientale</name>
    <name type="common">Charcoal tree</name>
    <name type="synonym">Celtis orientalis</name>
    <dbReference type="NCBI Taxonomy" id="63057"/>
    <lineage>
        <taxon>Eukaryota</taxon>
        <taxon>Viridiplantae</taxon>
        <taxon>Streptophyta</taxon>
        <taxon>Embryophyta</taxon>
        <taxon>Tracheophyta</taxon>
        <taxon>Spermatophyta</taxon>
        <taxon>Magnoliopsida</taxon>
        <taxon>eudicotyledons</taxon>
        <taxon>Gunneridae</taxon>
        <taxon>Pentapetalae</taxon>
        <taxon>rosids</taxon>
        <taxon>fabids</taxon>
        <taxon>Rosales</taxon>
        <taxon>Cannabaceae</taxon>
        <taxon>Trema</taxon>
    </lineage>
</organism>
<keyword evidence="2" id="KW-1185">Reference proteome</keyword>
<dbReference type="GO" id="GO:0004519">
    <property type="term" value="F:endonuclease activity"/>
    <property type="evidence" value="ECO:0007669"/>
    <property type="project" value="UniProtKB-KW"/>
</dbReference>
<dbReference type="InterPro" id="IPR036691">
    <property type="entry name" value="Endo/exonu/phosph_ase_sf"/>
</dbReference>
<evidence type="ECO:0000313" key="2">
    <source>
        <dbReference type="Proteomes" id="UP000237000"/>
    </source>
</evidence>
<dbReference type="Proteomes" id="UP000237000">
    <property type="component" value="Unassembled WGS sequence"/>
</dbReference>
<protein>
    <submittedName>
        <fullName evidence="1">Endonuclease/exonuclease/phosphatase</fullName>
    </submittedName>
</protein>
<dbReference type="OrthoDB" id="1113909at2759"/>
<dbReference type="GO" id="GO:0004527">
    <property type="term" value="F:exonuclease activity"/>
    <property type="evidence" value="ECO:0007669"/>
    <property type="project" value="UniProtKB-KW"/>
</dbReference>
<reference evidence="2" key="1">
    <citation type="submission" date="2016-06" db="EMBL/GenBank/DDBJ databases">
        <title>Parallel loss of symbiosis genes in relatives of nitrogen-fixing non-legume Parasponia.</title>
        <authorList>
            <person name="Van Velzen R."/>
            <person name="Holmer R."/>
            <person name="Bu F."/>
            <person name="Rutten L."/>
            <person name="Van Zeijl A."/>
            <person name="Liu W."/>
            <person name="Santuari L."/>
            <person name="Cao Q."/>
            <person name="Sharma T."/>
            <person name="Shen D."/>
            <person name="Roswanjaya Y."/>
            <person name="Wardhani T."/>
            <person name="Kalhor M.S."/>
            <person name="Jansen J."/>
            <person name="Van den Hoogen J."/>
            <person name="Gungor B."/>
            <person name="Hartog M."/>
            <person name="Hontelez J."/>
            <person name="Verver J."/>
            <person name="Yang W.-C."/>
            <person name="Schijlen E."/>
            <person name="Repin R."/>
            <person name="Schilthuizen M."/>
            <person name="Schranz E."/>
            <person name="Heidstra R."/>
            <person name="Miyata K."/>
            <person name="Fedorova E."/>
            <person name="Kohlen W."/>
            <person name="Bisseling T."/>
            <person name="Smit S."/>
            <person name="Geurts R."/>
        </authorList>
    </citation>
    <scope>NUCLEOTIDE SEQUENCE [LARGE SCALE GENOMIC DNA]</scope>
    <source>
        <strain evidence="2">cv. RG33-2</strain>
    </source>
</reference>
<dbReference type="PANTHER" id="PTHR33710">
    <property type="entry name" value="BNAC02G09200D PROTEIN"/>
    <property type="match status" value="1"/>
</dbReference>
<keyword evidence="1" id="KW-0378">Hydrolase</keyword>
<accession>A0A2P5CK01</accession>
<dbReference type="Gene3D" id="3.60.10.10">
    <property type="entry name" value="Endonuclease/exonuclease/phosphatase"/>
    <property type="match status" value="1"/>
</dbReference>
<dbReference type="SUPFAM" id="SSF56219">
    <property type="entry name" value="DNase I-like"/>
    <property type="match status" value="1"/>
</dbReference>
<proteinExistence type="predicted"/>